<evidence type="ECO:0000256" key="3">
    <source>
        <dbReference type="ARBA" id="ARBA00023125"/>
    </source>
</evidence>
<dbReference type="SUPFAM" id="SSF47413">
    <property type="entry name" value="lambda repressor-like DNA-binding domains"/>
    <property type="match status" value="1"/>
</dbReference>
<evidence type="ECO:0000259" key="5">
    <source>
        <dbReference type="PROSITE" id="PS50932"/>
    </source>
</evidence>
<evidence type="ECO:0000256" key="2">
    <source>
        <dbReference type="ARBA" id="ARBA00023015"/>
    </source>
</evidence>
<dbReference type="SMART" id="SM00354">
    <property type="entry name" value="HTH_LACI"/>
    <property type="match status" value="1"/>
</dbReference>
<dbReference type="CDD" id="cd01392">
    <property type="entry name" value="HTH_LacI"/>
    <property type="match status" value="1"/>
</dbReference>
<keyword evidence="1" id="KW-0678">Repressor</keyword>
<dbReference type="STRING" id="1114972.FD35_GL002582"/>
<dbReference type="PANTHER" id="PTHR30146">
    <property type="entry name" value="LACI-RELATED TRANSCRIPTIONAL REPRESSOR"/>
    <property type="match status" value="1"/>
</dbReference>
<dbReference type="GO" id="GO:0000976">
    <property type="term" value="F:transcription cis-regulatory region binding"/>
    <property type="evidence" value="ECO:0007669"/>
    <property type="project" value="TreeGrafter"/>
</dbReference>
<dbReference type="Pfam" id="PF13377">
    <property type="entry name" value="Peripla_BP_3"/>
    <property type="match status" value="1"/>
</dbReference>
<dbReference type="AlphaFoldDB" id="A0A0R1RCZ8"/>
<dbReference type="GO" id="GO:0003700">
    <property type="term" value="F:DNA-binding transcription factor activity"/>
    <property type="evidence" value="ECO:0007669"/>
    <property type="project" value="TreeGrafter"/>
</dbReference>
<gene>
    <name evidence="6" type="ORF">FD35_GL002582</name>
</gene>
<proteinExistence type="predicted"/>
<dbReference type="SUPFAM" id="SSF53822">
    <property type="entry name" value="Periplasmic binding protein-like I"/>
    <property type="match status" value="1"/>
</dbReference>
<organism evidence="6 7">
    <name type="scientific">Furfurilactobacillus rossiae DSM 15814</name>
    <dbReference type="NCBI Taxonomy" id="1114972"/>
    <lineage>
        <taxon>Bacteria</taxon>
        <taxon>Bacillati</taxon>
        <taxon>Bacillota</taxon>
        <taxon>Bacilli</taxon>
        <taxon>Lactobacillales</taxon>
        <taxon>Lactobacillaceae</taxon>
        <taxon>Furfurilactobacillus</taxon>
    </lineage>
</organism>
<accession>A0A0R1RCZ8</accession>
<dbReference type="EMBL" id="AZFF01000008">
    <property type="protein sequence ID" value="KRL54513.1"/>
    <property type="molecule type" value="Genomic_DNA"/>
</dbReference>
<evidence type="ECO:0000313" key="6">
    <source>
        <dbReference type="EMBL" id="KRL54513.1"/>
    </source>
</evidence>
<sequence length="386" mass="42993">MDFSKRFQSLNKGIYLNKNNKKHGYLLTFCYDDMVKVLLIGISCDESLVTTVGKRVTIKDVAEAAELSITAVSQILNGKGERFPKATRDRVMAVRDKLGYVPNFNARSMINHSMKTVGIIVPNLVNPFFSTFLRGIQSAMYESECVPIILSADHNETLERYYLKTFIERGVDGVIIAGSAIENKGIKDLLQPIHISYLLFDQADPISGGDQIIVNDEHGGELATSHLIHAGHRKIAVVIPEQPSQNVKLRLAGYRHTLEQNQISFDPKLIFPTGLSKMGGRQIAADIIKSKATAVFSTNDEMAIGLIRGLQEADVRVPEDVSVVGYDDIDLDDYVTPRLTTIHQPIYDMGVWACQMIMSRLSTPELSPQLKMVDVSLKERNSVKRL</sequence>
<evidence type="ECO:0000256" key="1">
    <source>
        <dbReference type="ARBA" id="ARBA00022491"/>
    </source>
</evidence>
<feature type="domain" description="HTH lacI-type" evidence="5">
    <location>
        <begin position="56"/>
        <end position="111"/>
    </location>
</feature>
<dbReference type="PANTHER" id="PTHR30146:SF148">
    <property type="entry name" value="HTH-TYPE TRANSCRIPTIONAL REPRESSOR PURR-RELATED"/>
    <property type="match status" value="1"/>
</dbReference>
<dbReference type="InterPro" id="IPR010982">
    <property type="entry name" value="Lambda_DNA-bd_dom_sf"/>
</dbReference>
<keyword evidence="3" id="KW-0238">DNA-binding</keyword>
<comment type="caution">
    <text evidence="6">The sequence shown here is derived from an EMBL/GenBank/DDBJ whole genome shotgun (WGS) entry which is preliminary data.</text>
</comment>
<keyword evidence="7" id="KW-1185">Reference proteome</keyword>
<dbReference type="Gene3D" id="3.40.50.2300">
    <property type="match status" value="2"/>
</dbReference>
<evidence type="ECO:0000313" key="7">
    <source>
        <dbReference type="Proteomes" id="UP000051999"/>
    </source>
</evidence>
<protein>
    <submittedName>
        <fullName evidence="6">Ribose operon repressor</fullName>
    </submittedName>
</protein>
<dbReference type="PROSITE" id="PS50932">
    <property type="entry name" value="HTH_LACI_2"/>
    <property type="match status" value="1"/>
</dbReference>
<dbReference type="eggNOG" id="COG1609">
    <property type="taxonomic scope" value="Bacteria"/>
</dbReference>
<keyword evidence="4" id="KW-0804">Transcription</keyword>
<dbReference type="Gene3D" id="1.10.260.40">
    <property type="entry name" value="lambda repressor-like DNA-binding domains"/>
    <property type="match status" value="1"/>
</dbReference>
<dbReference type="Pfam" id="PF00356">
    <property type="entry name" value="LacI"/>
    <property type="match status" value="1"/>
</dbReference>
<reference evidence="6 7" key="1">
    <citation type="journal article" date="2015" name="Genome Announc.">
        <title>Expanding the biotechnology potential of lactobacilli through comparative genomics of 213 strains and associated genera.</title>
        <authorList>
            <person name="Sun Z."/>
            <person name="Harris H.M."/>
            <person name="McCann A."/>
            <person name="Guo C."/>
            <person name="Argimon S."/>
            <person name="Zhang W."/>
            <person name="Yang X."/>
            <person name="Jeffery I.B."/>
            <person name="Cooney J.C."/>
            <person name="Kagawa T.F."/>
            <person name="Liu W."/>
            <person name="Song Y."/>
            <person name="Salvetti E."/>
            <person name="Wrobel A."/>
            <person name="Rasinkangas P."/>
            <person name="Parkhill J."/>
            <person name="Rea M.C."/>
            <person name="O'Sullivan O."/>
            <person name="Ritari J."/>
            <person name="Douillard F.P."/>
            <person name="Paul Ross R."/>
            <person name="Yang R."/>
            <person name="Briner A.E."/>
            <person name="Felis G.E."/>
            <person name="de Vos W.M."/>
            <person name="Barrangou R."/>
            <person name="Klaenhammer T.R."/>
            <person name="Caufield P.W."/>
            <person name="Cui Y."/>
            <person name="Zhang H."/>
            <person name="O'Toole P.W."/>
        </authorList>
    </citation>
    <scope>NUCLEOTIDE SEQUENCE [LARGE SCALE GENOMIC DNA]</scope>
    <source>
        <strain evidence="6 7">DSM 15814</strain>
    </source>
</reference>
<keyword evidence="2" id="KW-0805">Transcription regulation</keyword>
<name>A0A0R1RCZ8_9LACO</name>
<dbReference type="Proteomes" id="UP000051999">
    <property type="component" value="Unassembled WGS sequence"/>
</dbReference>
<dbReference type="NCBIfam" id="NF047341">
    <property type="entry name" value="lactose_RbsR"/>
    <property type="match status" value="1"/>
</dbReference>
<dbReference type="InterPro" id="IPR046335">
    <property type="entry name" value="LacI/GalR-like_sensor"/>
</dbReference>
<dbReference type="InterPro" id="IPR028082">
    <property type="entry name" value="Peripla_BP_I"/>
</dbReference>
<dbReference type="InterPro" id="IPR000843">
    <property type="entry name" value="HTH_LacI"/>
</dbReference>
<evidence type="ECO:0000256" key="4">
    <source>
        <dbReference type="ARBA" id="ARBA00023163"/>
    </source>
</evidence>
<dbReference type="CDD" id="cd06267">
    <property type="entry name" value="PBP1_LacI_sugar_binding-like"/>
    <property type="match status" value="1"/>
</dbReference>
<dbReference type="PATRIC" id="fig|1114972.6.peg.2648"/>